<organism evidence="2 3">
    <name type="scientific">Streptomyces laurentii</name>
    <dbReference type="NCBI Taxonomy" id="39478"/>
    <lineage>
        <taxon>Bacteria</taxon>
        <taxon>Bacillati</taxon>
        <taxon>Actinomycetota</taxon>
        <taxon>Actinomycetes</taxon>
        <taxon>Kitasatosporales</taxon>
        <taxon>Streptomycetaceae</taxon>
        <taxon>Streptomyces</taxon>
    </lineage>
</organism>
<dbReference type="EMBL" id="AP017424">
    <property type="protein sequence ID" value="BAU87598.1"/>
    <property type="molecule type" value="Genomic_DNA"/>
</dbReference>
<sequence>MARGVALGVRHRVKTQRTLPPCPEQRERAETGAVPVQGGQVFQHERVAHAVIRVHGRRQALGHEPLGERPFGKVVAARGGVGADGRDVLVHPHIAVQAVEVGEGQVGEVHLLACRPQRECERQPGVHVETAARTGDAYPPRVAQAGEERGFPQRDHRVTPAGG</sequence>
<dbReference type="KEGG" id="slau:SLA_6732"/>
<keyword evidence="3" id="KW-1185">Reference proteome</keyword>
<proteinExistence type="predicted"/>
<dbReference type="AlphaFoldDB" id="A0A169PFC0"/>
<dbReference type="Proteomes" id="UP000217676">
    <property type="component" value="Chromosome"/>
</dbReference>
<name>A0A169PFC0_STRLU</name>
<reference evidence="2 3" key="1">
    <citation type="journal article" date="2016" name="Genome Announc.">
        <title>Complete Genome Sequence of Thiostrepton-Producing Streptomyces laurentii ATCC 31255.</title>
        <authorList>
            <person name="Doi K."/>
            <person name="Fujino Y."/>
            <person name="Nagayoshi Y."/>
            <person name="Ohshima T."/>
            <person name="Ogata S."/>
        </authorList>
    </citation>
    <scope>NUCLEOTIDE SEQUENCE [LARGE SCALE GENOMIC DNA]</scope>
    <source>
        <strain evidence="2 3">ATCC 31255</strain>
    </source>
</reference>
<evidence type="ECO:0000313" key="3">
    <source>
        <dbReference type="Proteomes" id="UP000217676"/>
    </source>
</evidence>
<evidence type="ECO:0000313" key="2">
    <source>
        <dbReference type="EMBL" id="BAU87598.1"/>
    </source>
</evidence>
<evidence type="ECO:0000256" key="1">
    <source>
        <dbReference type="SAM" id="MobiDB-lite"/>
    </source>
</evidence>
<accession>A0A169PFC0</accession>
<feature type="compositionally biased region" description="Basic and acidic residues" evidence="1">
    <location>
        <begin position="146"/>
        <end position="163"/>
    </location>
</feature>
<protein>
    <submittedName>
        <fullName evidence="2">Uncharacterized protein</fullName>
    </submittedName>
</protein>
<gene>
    <name evidence="2" type="ORF">SLA_6732</name>
</gene>
<feature type="region of interest" description="Disordered" evidence="1">
    <location>
        <begin position="123"/>
        <end position="163"/>
    </location>
</feature>